<protein>
    <recommendedName>
        <fullName evidence="3">J domain-containing protein</fullName>
    </recommendedName>
</protein>
<organism evidence="1 2">
    <name type="scientific">Legionella lansingensis</name>
    <dbReference type="NCBI Taxonomy" id="45067"/>
    <lineage>
        <taxon>Bacteria</taxon>
        <taxon>Pseudomonadati</taxon>
        <taxon>Pseudomonadota</taxon>
        <taxon>Gammaproteobacteria</taxon>
        <taxon>Legionellales</taxon>
        <taxon>Legionellaceae</taxon>
        <taxon>Legionella</taxon>
    </lineage>
</organism>
<dbReference type="EMBL" id="LNYI01000008">
    <property type="protein sequence ID" value="KTD24787.1"/>
    <property type="molecule type" value="Genomic_DNA"/>
</dbReference>
<dbReference type="RefSeq" id="WP_028372879.1">
    <property type="nucleotide sequence ID" value="NZ_CAAAJD010000008.1"/>
</dbReference>
<evidence type="ECO:0000313" key="2">
    <source>
        <dbReference type="Proteomes" id="UP000054869"/>
    </source>
</evidence>
<dbReference type="STRING" id="45067.Llan_0349"/>
<keyword evidence="2" id="KW-1185">Reference proteome</keyword>
<comment type="caution">
    <text evidence="1">The sequence shown here is derived from an EMBL/GenBank/DDBJ whole genome shotgun (WGS) entry which is preliminary data.</text>
</comment>
<proteinExistence type="predicted"/>
<dbReference type="OrthoDB" id="5635385at2"/>
<dbReference type="PATRIC" id="fig|45067.4.peg.369"/>
<gene>
    <name evidence="1" type="ORF">Llan_0349</name>
</gene>
<dbReference type="Proteomes" id="UP000054869">
    <property type="component" value="Unassembled WGS sequence"/>
</dbReference>
<dbReference type="AlphaFoldDB" id="A0A0W0VXN1"/>
<evidence type="ECO:0000313" key="1">
    <source>
        <dbReference type="EMBL" id="KTD24787.1"/>
    </source>
</evidence>
<name>A0A0W0VXN1_9GAMM</name>
<accession>A0A0W0VXN1</accession>
<dbReference type="eggNOG" id="COG2214">
    <property type="taxonomic scope" value="Bacteria"/>
</dbReference>
<sequence>MNFEKDLEELIAVYAIYDKELNIYKDKKSLGIEEKQKIEAMLIALISQYLSQDGLEDKDRITHHSKKLQRFFHPDKYLTSSPENKWLQDTLYPTETSKGGTCFNLVKLCEKKLKNPELPEFHLENITTMEALITRLERDKEYATTYTERALLESILTMLRSAGNYNSQMDDKIPIIWAKRLTQLMPYLTTGYCVSYFLKELALLYAVTFTLTKSGQWFEHSSSTHLQMVGQVMHVFSDTIFAAVTALIARLTELNIFMVRGAINLGIDASGGLYKLLAAPRVPNDATNNSRALILAPQDLFGGLRFTTFELKLLAMGLEEKAKQLKNQWLLGWRAGSIKYAAIKETLQALQRLDSTDVDLSTKLDEAEKIIKELAKNQKVNVNGSGTNKTIKMAQMTLVRLKKPKPAEEERSLIHCDEMISLT</sequence>
<evidence type="ECO:0008006" key="3">
    <source>
        <dbReference type="Google" id="ProtNLM"/>
    </source>
</evidence>
<reference evidence="1 2" key="1">
    <citation type="submission" date="2015-11" db="EMBL/GenBank/DDBJ databases">
        <title>Genomic analysis of 38 Legionella species identifies large and diverse effector repertoires.</title>
        <authorList>
            <person name="Burstein D."/>
            <person name="Amaro F."/>
            <person name="Zusman T."/>
            <person name="Lifshitz Z."/>
            <person name="Cohen O."/>
            <person name="Gilbert J.A."/>
            <person name="Pupko T."/>
            <person name="Shuman H.A."/>
            <person name="Segal G."/>
        </authorList>
    </citation>
    <scope>NUCLEOTIDE SEQUENCE [LARGE SCALE GENOMIC DNA]</scope>
    <source>
        <strain evidence="1 2">ATCC 49751</strain>
    </source>
</reference>